<protein>
    <submittedName>
        <fullName evidence="4">Uncharacterized protein</fullName>
    </submittedName>
</protein>
<accession>A0AAF3ETN5</accession>
<feature type="chain" id="PRO_5041986012" evidence="2">
    <location>
        <begin position="21"/>
        <end position="194"/>
    </location>
</feature>
<feature type="signal peptide" evidence="2">
    <location>
        <begin position="1"/>
        <end position="20"/>
    </location>
</feature>
<reference evidence="4" key="1">
    <citation type="submission" date="2024-02" db="UniProtKB">
        <authorList>
            <consortium name="WormBaseParasite"/>
        </authorList>
    </citation>
    <scope>IDENTIFICATION</scope>
</reference>
<proteinExistence type="predicted"/>
<keyword evidence="1" id="KW-0472">Membrane</keyword>
<feature type="transmembrane region" description="Helical" evidence="1">
    <location>
        <begin position="144"/>
        <end position="169"/>
    </location>
</feature>
<keyword evidence="1" id="KW-0812">Transmembrane</keyword>
<sequence length="194" mass="21755">MRSLSIQLIFCAFLFNSIAADEHLNEKQCSTKCSVTFDKTVKCFDETLQFFQQTLMGTMRQYVHVQQVISTLNNAVTLDPDVAANHAENSMKKMKIYSESNMNEMYSPEDAKDVVRKLTLDVNAKFVDLPVTCPGGCETSLSPWLPIFIASATLNIVFFLLAAGTMLLATKREERQAAKIFQEALITTHGIKKD</sequence>
<keyword evidence="2" id="KW-0732">Signal</keyword>
<evidence type="ECO:0000313" key="3">
    <source>
        <dbReference type="Proteomes" id="UP000887575"/>
    </source>
</evidence>
<evidence type="ECO:0000313" key="4">
    <source>
        <dbReference type="WBParaSite" id="MBELARI_LOCUS17432"/>
    </source>
</evidence>
<keyword evidence="3" id="KW-1185">Reference proteome</keyword>
<dbReference type="AlphaFoldDB" id="A0AAF3ETN5"/>
<name>A0AAF3ETN5_9BILA</name>
<dbReference type="WBParaSite" id="MBELARI_LOCUS17432">
    <property type="protein sequence ID" value="MBELARI_LOCUS17432"/>
    <property type="gene ID" value="MBELARI_LOCUS17432"/>
</dbReference>
<evidence type="ECO:0000256" key="1">
    <source>
        <dbReference type="SAM" id="Phobius"/>
    </source>
</evidence>
<keyword evidence="1" id="KW-1133">Transmembrane helix</keyword>
<evidence type="ECO:0000256" key="2">
    <source>
        <dbReference type="SAM" id="SignalP"/>
    </source>
</evidence>
<organism evidence="3 4">
    <name type="scientific">Mesorhabditis belari</name>
    <dbReference type="NCBI Taxonomy" id="2138241"/>
    <lineage>
        <taxon>Eukaryota</taxon>
        <taxon>Metazoa</taxon>
        <taxon>Ecdysozoa</taxon>
        <taxon>Nematoda</taxon>
        <taxon>Chromadorea</taxon>
        <taxon>Rhabditida</taxon>
        <taxon>Rhabditina</taxon>
        <taxon>Rhabditomorpha</taxon>
        <taxon>Rhabditoidea</taxon>
        <taxon>Rhabditidae</taxon>
        <taxon>Mesorhabditinae</taxon>
        <taxon>Mesorhabditis</taxon>
    </lineage>
</organism>
<dbReference type="Proteomes" id="UP000887575">
    <property type="component" value="Unassembled WGS sequence"/>
</dbReference>